<dbReference type="RefSeq" id="WP_109319126.1">
    <property type="nucleotide sequence ID" value="NZ_QFWT01000003.1"/>
</dbReference>
<dbReference type="Proteomes" id="UP000245362">
    <property type="component" value="Unassembled WGS sequence"/>
</dbReference>
<comment type="caution">
    <text evidence="1">The sequence shown here is derived from an EMBL/GenBank/DDBJ whole genome shotgun (WGS) entry which is preliminary data.</text>
</comment>
<dbReference type="OrthoDB" id="192277at2"/>
<proteinExistence type="predicted"/>
<organism evidence="1 2">
    <name type="scientific">Vibrio albus</name>
    <dbReference type="NCBI Taxonomy" id="2200953"/>
    <lineage>
        <taxon>Bacteria</taxon>
        <taxon>Pseudomonadati</taxon>
        <taxon>Pseudomonadota</taxon>
        <taxon>Gammaproteobacteria</taxon>
        <taxon>Vibrionales</taxon>
        <taxon>Vibrionaceae</taxon>
        <taxon>Vibrio</taxon>
    </lineage>
</organism>
<dbReference type="GO" id="GO:0009399">
    <property type="term" value="P:nitrogen fixation"/>
    <property type="evidence" value="ECO:0007669"/>
    <property type="project" value="InterPro"/>
</dbReference>
<evidence type="ECO:0000313" key="2">
    <source>
        <dbReference type="Proteomes" id="UP000245362"/>
    </source>
</evidence>
<dbReference type="EMBL" id="QFWT01000003">
    <property type="protein sequence ID" value="PWI33874.1"/>
    <property type="molecule type" value="Genomic_DNA"/>
</dbReference>
<gene>
    <name evidence="1" type="ORF">DI392_06655</name>
</gene>
<dbReference type="InterPro" id="IPR006975">
    <property type="entry name" value="NifQ"/>
</dbReference>
<dbReference type="Pfam" id="PF04891">
    <property type="entry name" value="NifQ"/>
    <property type="match status" value="1"/>
</dbReference>
<evidence type="ECO:0000313" key="1">
    <source>
        <dbReference type="EMBL" id="PWI33874.1"/>
    </source>
</evidence>
<sequence>MGRRDELLRFWQHIITAYCADQTTLPPFLGLSRNEFSDLITQLHKIGFSLNGHPCSSQILDQYTAKQHLFGDLIQLREDEIAQLSQLLTESINKDSFYANLAVRVMSCACMGSSHLWSDLGLPERPVLSEMIRYYFPALHGKNVHNMRWKRFFYKQLCESGGDYVCRAPSCEECSSYSECYTVTD</sequence>
<accession>A0A2U3BAW9</accession>
<name>A0A2U3BAW9_9VIBR</name>
<dbReference type="AlphaFoldDB" id="A0A2U3BAW9"/>
<dbReference type="GO" id="GO:0030151">
    <property type="term" value="F:molybdenum ion binding"/>
    <property type="evidence" value="ECO:0007669"/>
    <property type="project" value="InterPro"/>
</dbReference>
<protein>
    <submittedName>
        <fullName evidence="1">Nitrogen fixation protein NifQ</fullName>
    </submittedName>
</protein>
<keyword evidence="2" id="KW-1185">Reference proteome</keyword>
<reference evidence="1 2" key="1">
    <citation type="submission" date="2018-05" db="EMBL/GenBank/DDBJ databases">
        <title>Vibrio limimaris sp. nov., isolated from marine sediment.</title>
        <authorList>
            <person name="Li C.-M."/>
        </authorList>
    </citation>
    <scope>NUCLEOTIDE SEQUENCE [LARGE SCALE GENOMIC DNA]</scope>
    <source>
        <strain evidence="1 2">E4404</strain>
    </source>
</reference>